<gene>
    <name evidence="6 9" type="primary">minC</name>
    <name evidence="9" type="ORF">WOB96_00530</name>
</gene>
<keyword evidence="3 6" id="KW-0717">Septation</keyword>
<evidence type="ECO:0000256" key="5">
    <source>
        <dbReference type="ARBA" id="ARBA00025606"/>
    </source>
</evidence>
<keyword evidence="2 6" id="KW-0132">Cell division</keyword>
<comment type="subunit">
    <text evidence="6">Interacts with MinD and FtsZ.</text>
</comment>
<feature type="domain" description="Septum formation inhibitor MinC C-terminal" evidence="7">
    <location>
        <begin position="128"/>
        <end position="229"/>
    </location>
</feature>
<evidence type="ECO:0000256" key="2">
    <source>
        <dbReference type="ARBA" id="ARBA00022618"/>
    </source>
</evidence>
<organism evidence="9 10">
    <name type="scientific">Thermithiobacillus plumbiphilus</name>
    <dbReference type="NCBI Taxonomy" id="1729899"/>
    <lineage>
        <taxon>Bacteria</taxon>
        <taxon>Pseudomonadati</taxon>
        <taxon>Pseudomonadota</taxon>
        <taxon>Acidithiobacillia</taxon>
        <taxon>Acidithiobacillales</taxon>
        <taxon>Thermithiobacillaceae</taxon>
        <taxon>Thermithiobacillus</taxon>
    </lineage>
</organism>
<evidence type="ECO:0000313" key="9">
    <source>
        <dbReference type="EMBL" id="MEK8088237.1"/>
    </source>
</evidence>
<dbReference type="RefSeq" id="WP_341369303.1">
    <property type="nucleotide sequence ID" value="NZ_JBBPCO010000001.1"/>
</dbReference>
<reference evidence="9 10" key="1">
    <citation type="submission" date="2024-04" db="EMBL/GenBank/DDBJ databases">
        <authorList>
            <person name="Abashina T."/>
            <person name="Shaikin A."/>
        </authorList>
    </citation>
    <scope>NUCLEOTIDE SEQUENCE [LARGE SCALE GENOMIC DNA]</scope>
    <source>
        <strain evidence="9 10">AAFK</strain>
    </source>
</reference>
<evidence type="ECO:0000259" key="8">
    <source>
        <dbReference type="Pfam" id="PF05209"/>
    </source>
</evidence>
<dbReference type="InterPro" id="IPR013033">
    <property type="entry name" value="MinC"/>
</dbReference>
<dbReference type="InterPro" id="IPR005526">
    <property type="entry name" value="Septum_form_inhib_MinC_C"/>
</dbReference>
<comment type="caution">
    <text evidence="9">The sequence shown here is derived from an EMBL/GenBank/DDBJ whole genome shotgun (WGS) entry which is preliminary data.</text>
</comment>
<dbReference type="HAMAP" id="MF_00267">
    <property type="entry name" value="MinC"/>
    <property type="match status" value="1"/>
</dbReference>
<accession>A0ABU9D3U2</accession>
<evidence type="ECO:0000313" key="10">
    <source>
        <dbReference type="Proteomes" id="UP001446205"/>
    </source>
</evidence>
<feature type="domain" description="Septum formation inhibitor MinC N-terminal" evidence="8">
    <location>
        <begin position="8"/>
        <end position="77"/>
    </location>
</feature>
<comment type="function">
    <text evidence="5 6">Cell division inhibitor that blocks the formation of polar Z ring septums. Rapidly oscillates between the poles of the cell to destabilize FtsZ filaments that have formed before they mature into polar Z rings. Prevents FtsZ polymerization.</text>
</comment>
<dbReference type="EMBL" id="JBBPCO010000001">
    <property type="protein sequence ID" value="MEK8088237.1"/>
    <property type="molecule type" value="Genomic_DNA"/>
</dbReference>
<dbReference type="SUPFAM" id="SSF63848">
    <property type="entry name" value="Cell-division inhibitor MinC, C-terminal domain"/>
    <property type="match status" value="1"/>
</dbReference>
<protein>
    <recommendedName>
        <fullName evidence="6">Probable septum site-determining protein MinC</fullName>
    </recommendedName>
</protein>
<dbReference type="NCBIfam" id="TIGR01222">
    <property type="entry name" value="minC"/>
    <property type="match status" value="1"/>
</dbReference>
<proteinExistence type="inferred from homology"/>
<evidence type="ECO:0000256" key="3">
    <source>
        <dbReference type="ARBA" id="ARBA00023210"/>
    </source>
</evidence>
<dbReference type="Pfam" id="PF03775">
    <property type="entry name" value="MinC_C"/>
    <property type="match status" value="1"/>
</dbReference>
<dbReference type="InterPro" id="IPR016098">
    <property type="entry name" value="CAP/MinC_C"/>
</dbReference>
<dbReference type="Pfam" id="PF05209">
    <property type="entry name" value="MinC_N"/>
    <property type="match status" value="1"/>
</dbReference>
<name>A0ABU9D3U2_9PROT</name>
<dbReference type="Gene3D" id="3.30.70.260">
    <property type="match status" value="1"/>
</dbReference>
<evidence type="ECO:0000256" key="6">
    <source>
        <dbReference type="HAMAP-Rule" id="MF_00267"/>
    </source>
</evidence>
<dbReference type="Proteomes" id="UP001446205">
    <property type="component" value="Unassembled WGS sequence"/>
</dbReference>
<dbReference type="PANTHER" id="PTHR34108:SF1">
    <property type="entry name" value="SEPTUM SITE-DETERMINING PROTEIN MINC"/>
    <property type="match status" value="1"/>
</dbReference>
<dbReference type="InterPro" id="IPR036145">
    <property type="entry name" value="MinC_C_sf"/>
</dbReference>
<keyword evidence="4 6" id="KW-0131">Cell cycle</keyword>
<dbReference type="InterPro" id="IPR007874">
    <property type="entry name" value="MinC_N"/>
</dbReference>
<dbReference type="Gene3D" id="2.160.20.70">
    <property type="match status" value="1"/>
</dbReference>
<sequence length="234" mass="24807">MSSAAPLRIKADRFLFPVIFPVSADMAALRDALREKLAMAGDFLRSASLVLDLGEWQSVNAQSFATLLQFIEAEGLHIIGLRNAPETLAARARAQGITLLHAARQAEPEVAPEPQAAAPVPVQGALVLEQPVRSGQQVYARGRDLVALQGVNIGAEVLADGNIFVYGRLAGRALAGAVGDAGARIFATQLALPQLISIAGNFMLSDHPLVGQHEGKSVSIRLQSEDLVFEPLGY</sequence>
<keyword evidence="10" id="KW-1185">Reference proteome</keyword>
<dbReference type="PANTHER" id="PTHR34108">
    <property type="entry name" value="SEPTUM SITE-DETERMINING PROTEIN MINC"/>
    <property type="match status" value="1"/>
</dbReference>
<evidence type="ECO:0000259" key="7">
    <source>
        <dbReference type="Pfam" id="PF03775"/>
    </source>
</evidence>
<comment type="similarity">
    <text evidence="1 6">Belongs to the MinC family.</text>
</comment>
<evidence type="ECO:0000256" key="4">
    <source>
        <dbReference type="ARBA" id="ARBA00023306"/>
    </source>
</evidence>
<evidence type="ECO:0000256" key="1">
    <source>
        <dbReference type="ARBA" id="ARBA00006291"/>
    </source>
</evidence>